<name>A0A1V2ZYK0_9GAMM</name>
<sequence>MSRNGKAAVKGSNQGVSRSQVVRQNPAPAAPAPEPAPSAPESARESDAPAQPEPRFTEPRAERQTDGSDAPPPGAHQGASNGRQAALERRQKMARQGKKALGRGNTRGSGGFARAGSERSRQLEVLAQSQDVDCENMSGREICRLRRQALAQNGKKAMATEPRREDRLRGRERDPEPPRPTRPPREAARQPESPVADESAERAEEALDQGLDRLCEQVGQRQDENDREIKPMISDVRAICMARRDAMASQGKKALRRRYQAGTKRPSDLPREGSWKAAQRKGMTTREIARQRRQELCSIGRGSSEPGRPCGRPRQAGQDDAPAKVEEGTTLSGGHVSGTQVESTYAVTGGEAGSCYDVTGTEYLGAEHFDRYCGTLPEAHSPKVGHSHTSHGQEVSGTEVGRSRHVTGDERGSCEAITGTEYLSTEQYEGFCGTRPAPGTLRTGVMHTGRGEDVSGTTVGRSPKVTGDESGSCRSVTGTEYLNTRDSEVPCTGKPDGAPARAGVMHTLRGRELTGTDVGRSSSVTGVEHGDCKPVTGTEYLGSEEFQRCGTRGEPAASRVSEMHSAHGRSVTGVSVDRSPRVTGDETGSCASLTGTPYYNRADFEELCDKPAAGGVHKVGVMHTLHGGEVSGTRVDSSSRITGDEYGGCKPITGTEYVGSDHYETLCGATPEAGPEKVTTSRTWNQQGVSGPAMGPSSRVTGDEYGACMPISGTSYVSPDQYQQYCSPEESRSAQVRVAERHSTPGHAISGSQPGHDERVTGTERGACQDISGSAYVGADEFASACPNVAGDLHPRLRPEGFDSNPATAIQAATPAAEVPGRDFSVPSPAREARERRVTGTAYGSSGSITGSVNKAMGLVSGTEDFRYGQAHARAGAPMAMAQAKAARSEIEAAQAAVEERQGAERVTVNGAGGGVAITGDDWQRGDSVTGTEGFSTRRNVSMRGNPRGEGSSAWGNRELERKEVPPSRITGSSGSTDAGSLVTLSGGARG</sequence>
<dbReference type="Pfam" id="PF12288">
    <property type="entry name" value="CsoS2_M"/>
    <property type="match status" value="1"/>
</dbReference>
<feature type="compositionally biased region" description="Basic and acidic residues" evidence="3">
    <location>
        <begin position="199"/>
        <end position="227"/>
    </location>
</feature>
<gene>
    <name evidence="4" type="ORF">B1A74_07360</name>
</gene>
<feature type="compositionally biased region" description="Polar residues" evidence="3">
    <location>
        <begin position="11"/>
        <end position="23"/>
    </location>
</feature>
<feature type="region of interest" description="Disordered" evidence="3">
    <location>
        <begin position="151"/>
        <end position="227"/>
    </location>
</feature>
<accession>A0A1V2ZYK0</accession>
<comment type="caution">
    <text evidence="4">The sequence shown here is derived from an EMBL/GenBank/DDBJ whole genome shotgun (WGS) entry which is preliminary data.</text>
</comment>
<feature type="compositionally biased region" description="Polar residues" evidence="3">
    <location>
        <begin position="678"/>
        <end position="689"/>
    </location>
</feature>
<evidence type="ECO:0000313" key="4">
    <source>
        <dbReference type="EMBL" id="OOC10156.1"/>
    </source>
</evidence>
<feature type="compositionally biased region" description="Basic residues" evidence="3">
    <location>
        <begin position="92"/>
        <end position="101"/>
    </location>
</feature>
<dbReference type="GO" id="GO:0043886">
    <property type="term" value="F:structural constituent of carboxysome shell"/>
    <property type="evidence" value="ECO:0007669"/>
    <property type="project" value="InterPro"/>
</dbReference>
<evidence type="ECO:0000256" key="1">
    <source>
        <dbReference type="ARBA" id="ARBA00022737"/>
    </source>
</evidence>
<comment type="similarity">
    <text evidence="2">Belongs to the CsoS2 family.</text>
</comment>
<evidence type="ECO:0000256" key="2">
    <source>
        <dbReference type="ARBA" id="ARBA00024044"/>
    </source>
</evidence>
<evidence type="ECO:0000256" key="3">
    <source>
        <dbReference type="SAM" id="MobiDB-lite"/>
    </source>
</evidence>
<feature type="compositionally biased region" description="Pro residues" evidence="3">
    <location>
        <begin position="28"/>
        <end position="38"/>
    </location>
</feature>
<dbReference type="EMBL" id="MUZR01000023">
    <property type="protein sequence ID" value="OOC10156.1"/>
    <property type="molecule type" value="Genomic_DNA"/>
</dbReference>
<feature type="region of interest" description="Disordered" evidence="3">
    <location>
        <begin position="1"/>
        <end position="139"/>
    </location>
</feature>
<feature type="region of interest" description="Disordered" evidence="3">
    <location>
        <begin position="918"/>
        <end position="991"/>
    </location>
</feature>
<proteinExistence type="inferred from homology"/>
<feature type="compositionally biased region" description="Polar residues" evidence="3">
    <location>
        <begin position="927"/>
        <end position="940"/>
    </location>
</feature>
<dbReference type="STRING" id="252474.B1A74_07360"/>
<feature type="region of interest" description="Disordered" evidence="3">
    <location>
        <begin position="250"/>
        <end position="337"/>
    </location>
</feature>
<feature type="region of interest" description="Disordered" evidence="3">
    <location>
        <begin position="813"/>
        <end position="845"/>
    </location>
</feature>
<feature type="compositionally biased region" description="Basic and acidic residues" evidence="3">
    <location>
        <begin position="265"/>
        <end position="274"/>
    </location>
</feature>
<feature type="compositionally biased region" description="Basic and acidic residues" evidence="3">
    <location>
        <begin position="161"/>
        <end position="189"/>
    </location>
</feature>
<protein>
    <submittedName>
        <fullName evidence="4">Carboxysome shell protein</fullName>
    </submittedName>
</protein>
<feature type="region of interest" description="Disordered" evidence="3">
    <location>
        <begin position="447"/>
        <end position="474"/>
    </location>
</feature>
<feature type="region of interest" description="Disordered" evidence="3">
    <location>
        <begin position="563"/>
        <end position="588"/>
    </location>
</feature>
<dbReference type="AlphaFoldDB" id="A0A1V2ZYK0"/>
<reference evidence="4 5" key="1">
    <citation type="submission" date="2017-02" db="EMBL/GenBank/DDBJ databases">
        <title>Genomic diversity within the haloalkaliphilic genus Thioalkalivibrio.</title>
        <authorList>
            <person name="Ahn A.-C."/>
            <person name="Meier-Kolthoff J."/>
            <person name="Overmars L."/>
            <person name="Richter M."/>
            <person name="Woyke T."/>
            <person name="Sorokin D.Y."/>
            <person name="Muyzer G."/>
        </authorList>
    </citation>
    <scope>NUCLEOTIDE SEQUENCE [LARGE SCALE GENOMIC DNA]</scope>
    <source>
        <strain evidence="4 5">HL17</strain>
    </source>
</reference>
<keyword evidence="1" id="KW-0677">Repeat</keyword>
<evidence type="ECO:0000313" key="5">
    <source>
        <dbReference type="Proteomes" id="UP000189177"/>
    </source>
</evidence>
<feature type="compositionally biased region" description="Basic and acidic residues" evidence="3">
    <location>
        <begin position="55"/>
        <end position="66"/>
    </location>
</feature>
<dbReference type="Proteomes" id="UP000189177">
    <property type="component" value="Unassembled WGS sequence"/>
</dbReference>
<feature type="compositionally biased region" description="Polar residues" evidence="3">
    <location>
        <begin position="970"/>
        <end position="979"/>
    </location>
</feature>
<keyword evidence="5" id="KW-1185">Reference proteome</keyword>
<feature type="region of interest" description="Disordered" evidence="3">
    <location>
        <begin position="671"/>
        <end position="698"/>
    </location>
</feature>
<dbReference type="InterPro" id="IPR020990">
    <property type="entry name" value="CSOS2/2B"/>
</dbReference>
<organism evidence="4 5">
    <name type="scientific">Thioalkalivibrio halophilus</name>
    <dbReference type="NCBI Taxonomy" id="252474"/>
    <lineage>
        <taxon>Bacteria</taxon>
        <taxon>Pseudomonadati</taxon>
        <taxon>Pseudomonadota</taxon>
        <taxon>Gammaproteobacteria</taxon>
        <taxon>Chromatiales</taxon>
        <taxon>Ectothiorhodospiraceae</taxon>
        <taxon>Thioalkalivibrio</taxon>
    </lineage>
</organism>
<feature type="region of interest" description="Disordered" evidence="3">
    <location>
        <begin position="383"/>
        <end position="410"/>
    </location>
</feature>